<dbReference type="OrthoDB" id="145933at2"/>
<accession>A0A1T2KV88</accession>
<proteinExistence type="predicted"/>
<reference evidence="1 2" key="1">
    <citation type="submission" date="2016-11" db="EMBL/GenBank/DDBJ databases">
        <title>Mixed transmission modes and dynamic genome evolution in an obligate animal-bacterial symbiosis.</title>
        <authorList>
            <person name="Russell S.L."/>
            <person name="Corbett-Detig R.B."/>
            <person name="Cavanaugh C.M."/>
        </authorList>
    </citation>
    <scope>NUCLEOTIDE SEQUENCE [LARGE SCALE GENOMIC DNA]</scope>
    <source>
        <strain evidence="1">Se-Cadez</strain>
    </source>
</reference>
<organism evidence="1 2">
    <name type="scientific">Solemya velesiana gill symbiont</name>
    <dbReference type="NCBI Taxonomy" id="1918948"/>
    <lineage>
        <taxon>Bacteria</taxon>
        <taxon>Pseudomonadati</taxon>
        <taxon>Pseudomonadota</taxon>
        <taxon>Gammaproteobacteria</taxon>
        <taxon>sulfur-oxidizing symbionts</taxon>
    </lineage>
</organism>
<dbReference type="RefSeq" id="WP_078486663.1">
    <property type="nucleotide sequence ID" value="NZ_MPRJ01000028.1"/>
</dbReference>
<gene>
    <name evidence="1" type="ORF">BOW51_05750</name>
</gene>
<dbReference type="EMBL" id="MPRJ01000028">
    <property type="protein sequence ID" value="OOZ36711.1"/>
    <property type="molecule type" value="Genomic_DNA"/>
</dbReference>
<name>A0A1T2KV88_9GAMM</name>
<dbReference type="Proteomes" id="UP000190896">
    <property type="component" value="Unassembled WGS sequence"/>
</dbReference>
<keyword evidence="2" id="KW-1185">Reference proteome</keyword>
<sequence length="342" mass="37927">MEKIKSNRIIPSAAFSVPRSLIKRYDPSSRKQPEVGDLVFGEVNCLGHHRLIESSSALMHTLSISTHAIFVFGNRYAPDQYEGLVPNEHMEYVDLFSRGGVVGKVQNQNQLIGRATRVRVLGYACTDDGTVINTRDHVLSKPKSDTRKNPGAKIILCVGTSMNSGKTKAAASCCYAISSMGRKVRAAKITGTASLKDILLMNDCGAEYIADFTYFGHPSTYLMEHDQLLDMFNDFDLKYGNNPKNYLVIEFADGIFQRETAMLLKSPEVRDRVSKLIFCAPDSTAVFGGLRVLKEEFDLEPDAISGLCSSSPLAMREIQGFTDLPIIQSMEKDFKKIFQIIG</sequence>
<evidence type="ECO:0000313" key="2">
    <source>
        <dbReference type="Proteomes" id="UP000190896"/>
    </source>
</evidence>
<evidence type="ECO:0000313" key="1">
    <source>
        <dbReference type="EMBL" id="OOZ36711.1"/>
    </source>
</evidence>
<protein>
    <recommendedName>
        <fullName evidence="3">DUF1611 domain-containing protein</fullName>
    </recommendedName>
</protein>
<comment type="caution">
    <text evidence="1">The sequence shown here is derived from an EMBL/GenBank/DDBJ whole genome shotgun (WGS) entry which is preliminary data.</text>
</comment>
<evidence type="ECO:0008006" key="3">
    <source>
        <dbReference type="Google" id="ProtNLM"/>
    </source>
</evidence>
<dbReference type="AlphaFoldDB" id="A0A1T2KV88"/>